<dbReference type="Pfam" id="PF07336">
    <property type="entry name" value="ABATE"/>
    <property type="match status" value="1"/>
</dbReference>
<reference evidence="2 3" key="1">
    <citation type="submission" date="2021-01" db="EMBL/GenBank/DDBJ databases">
        <title>Streptomyces acididurans sp. nov., isolated from a peat swamp forest soil.</title>
        <authorList>
            <person name="Chantavorakit T."/>
            <person name="Duangmal K."/>
        </authorList>
    </citation>
    <scope>NUCLEOTIDE SEQUENCE [LARGE SCALE GENOMIC DNA]</scope>
    <source>
        <strain evidence="2 3">KK5PA1</strain>
    </source>
</reference>
<dbReference type="Gene3D" id="1.10.3300.10">
    <property type="entry name" value="Jann2411-like domain"/>
    <property type="match status" value="1"/>
</dbReference>
<dbReference type="Pfam" id="PF11706">
    <property type="entry name" value="zf-CGNR"/>
    <property type="match status" value="1"/>
</dbReference>
<dbReference type="InterPro" id="IPR010852">
    <property type="entry name" value="ABATE"/>
</dbReference>
<dbReference type="RefSeq" id="WP_205357002.1">
    <property type="nucleotide sequence ID" value="NZ_JADKYB010000005.1"/>
</dbReference>
<evidence type="ECO:0000313" key="2">
    <source>
        <dbReference type="EMBL" id="MBM9505146.1"/>
    </source>
</evidence>
<proteinExistence type="predicted"/>
<keyword evidence="3" id="KW-1185">Reference proteome</keyword>
<protein>
    <submittedName>
        <fullName evidence="2">CGNR zinc finger domain-containing protein</fullName>
    </submittedName>
</protein>
<dbReference type="PANTHER" id="PTHR35525">
    <property type="entry name" value="BLL6575 PROTEIN"/>
    <property type="match status" value="1"/>
</dbReference>
<gene>
    <name evidence="2" type="ORF">ITX44_11445</name>
</gene>
<dbReference type="SUPFAM" id="SSF160904">
    <property type="entry name" value="Jann2411-like"/>
    <property type="match status" value="1"/>
</dbReference>
<accession>A0ABS2TP81</accession>
<dbReference type="InterPro" id="IPR021005">
    <property type="entry name" value="Znf_CGNR"/>
</dbReference>
<dbReference type="PANTHER" id="PTHR35525:SF3">
    <property type="entry name" value="BLL6575 PROTEIN"/>
    <property type="match status" value="1"/>
</dbReference>
<organism evidence="2 3">
    <name type="scientific">Actinacidiphila acididurans</name>
    <dbReference type="NCBI Taxonomy" id="2784346"/>
    <lineage>
        <taxon>Bacteria</taxon>
        <taxon>Bacillati</taxon>
        <taxon>Actinomycetota</taxon>
        <taxon>Actinomycetes</taxon>
        <taxon>Kitasatosporales</taxon>
        <taxon>Streptomycetaceae</taxon>
        <taxon>Actinacidiphila</taxon>
    </lineage>
</organism>
<sequence>MNATVSAGTVPVRFRQGAGRLCLDFVRTLRYRGTPEVTEELTGPEALVAWVTQCGPFDGTLRVPLPVQSEVDEAKALREAVHALLMASLGDGGPAAVGASARNRLNRAAAAAVPTPRLAPSGELRWLADDPVPATLSLVARDALELAASPALLARVHACASPACGALFLDHSRPGTRRWCSMDICGNQAKRAGLRARA</sequence>
<evidence type="ECO:0000313" key="3">
    <source>
        <dbReference type="Proteomes" id="UP000749040"/>
    </source>
</evidence>
<dbReference type="Proteomes" id="UP000749040">
    <property type="component" value="Unassembled WGS sequence"/>
</dbReference>
<name>A0ABS2TP81_9ACTN</name>
<feature type="domain" description="Zinc finger CGNR" evidence="1">
    <location>
        <begin position="155"/>
        <end position="197"/>
    </location>
</feature>
<evidence type="ECO:0000259" key="1">
    <source>
        <dbReference type="Pfam" id="PF11706"/>
    </source>
</evidence>
<dbReference type="InterPro" id="IPR023286">
    <property type="entry name" value="ABATE_dom_sf"/>
</dbReference>
<comment type="caution">
    <text evidence="2">The sequence shown here is derived from an EMBL/GenBank/DDBJ whole genome shotgun (WGS) entry which is preliminary data.</text>
</comment>
<dbReference type="EMBL" id="JADKYB010000005">
    <property type="protein sequence ID" value="MBM9505146.1"/>
    <property type="molecule type" value="Genomic_DNA"/>
</dbReference>